<keyword evidence="3" id="KW-1185">Reference proteome</keyword>
<feature type="compositionally biased region" description="Polar residues" evidence="1">
    <location>
        <begin position="1"/>
        <end position="14"/>
    </location>
</feature>
<name>A0A2A9NWU9_9AGAR</name>
<feature type="region of interest" description="Disordered" evidence="1">
    <location>
        <begin position="1"/>
        <end position="54"/>
    </location>
</feature>
<evidence type="ECO:0000256" key="1">
    <source>
        <dbReference type="SAM" id="MobiDB-lite"/>
    </source>
</evidence>
<dbReference type="AlphaFoldDB" id="A0A2A9NWU9"/>
<evidence type="ECO:0000313" key="3">
    <source>
        <dbReference type="Proteomes" id="UP000242287"/>
    </source>
</evidence>
<organism evidence="2 3">
    <name type="scientific">Amanita thiersii Skay4041</name>
    <dbReference type="NCBI Taxonomy" id="703135"/>
    <lineage>
        <taxon>Eukaryota</taxon>
        <taxon>Fungi</taxon>
        <taxon>Dikarya</taxon>
        <taxon>Basidiomycota</taxon>
        <taxon>Agaricomycotina</taxon>
        <taxon>Agaricomycetes</taxon>
        <taxon>Agaricomycetidae</taxon>
        <taxon>Agaricales</taxon>
        <taxon>Pluteineae</taxon>
        <taxon>Amanitaceae</taxon>
        <taxon>Amanita</taxon>
    </lineage>
</organism>
<protein>
    <submittedName>
        <fullName evidence="2">Uncharacterized protein</fullName>
    </submittedName>
</protein>
<dbReference type="Proteomes" id="UP000242287">
    <property type="component" value="Unassembled WGS sequence"/>
</dbReference>
<reference evidence="2 3" key="1">
    <citation type="submission" date="2014-02" db="EMBL/GenBank/DDBJ databases">
        <title>Transposable element dynamics among asymbiotic and ectomycorrhizal Amanita fungi.</title>
        <authorList>
            <consortium name="DOE Joint Genome Institute"/>
            <person name="Hess J."/>
            <person name="Skrede I."/>
            <person name="Wolfe B."/>
            <person name="LaButti K."/>
            <person name="Ohm R.A."/>
            <person name="Grigoriev I.V."/>
            <person name="Pringle A."/>
        </authorList>
    </citation>
    <scope>NUCLEOTIDE SEQUENCE [LARGE SCALE GENOMIC DNA]</scope>
    <source>
        <strain evidence="2 3">SKay4041</strain>
    </source>
</reference>
<sequence>MTLFSSHSSSSPMNQREKEIAKEEKDDDKAVKHVLKELSHAEKSRAKARKSEAKAENALRKACDQETSALKALNKAAHNHEIAIANLHGAESTAKLKERESLTAQREFETLKSKVDTALHEQQEHKVCRVNLNVPALTSSVNQQLREERLANFEREVTSQSETN</sequence>
<dbReference type="EMBL" id="KZ301977">
    <property type="protein sequence ID" value="PFH52861.1"/>
    <property type="molecule type" value="Genomic_DNA"/>
</dbReference>
<proteinExistence type="predicted"/>
<accession>A0A2A9NWU9</accession>
<feature type="compositionally biased region" description="Basic and acidic residues" evidence="1">
    <location>
        <begin position="15"/>
        <end position="54"/>
    </location>
</feature>
<dbReference type="OrthoDB" id="3364747at2759"/>
<evidence type="ECO:0000313" key="2">
    <source>
        <dbReference type="EMBL" id="PFH52861.1"/>
    </source>
</evidence>
<gene>
    <name evidence="2" type="ORF">AMATHDRAFT_56412</name>
</gene>